<keyword evidence="3" id="KW-1185">Reference proteome</keyword>
<comment type="caution">
    <text evidence="2">The sequence shown here is derived from an EMBL/GenBank/DDBJ whole genome shotgun (WGS) entry which is preliminary data.</text>
</comment>
<organism evidence="2 3">
    <name type="scientific">Diacronema lutheri</name>
    <name type="common">Unicellular marine alga</name>
    <name type="synonym">Monochrysis lutheri</name>
    <dbReference type="NCBI Taxonomy" id="2081491"/>
    <lineage>
        <taxon>Eukaryota</taxon>
        <taxon>Haptista</taxon>
        <taxon>Haptophyta</taxon>
        <taxon>Pavlovophyceae</taxon>
        <taxon>Pavlovales</taxon>
        <taxon>Pavlovaceae</taxon>
        <taxon>Diacronema</taxon>
    </lineage>
</organism>
<evidence type="ECO:0000313" key="2">
    <source>
        <dbReference type="EMBL" id="KAG8469495.1"/>
    </source>
</evidence>
<feature type="signal peptide" evidence="1">
    <location>
        <begin position="1"/>
        <end position="20"/>
    </location>
</feature>
<proteinExistence type="predicted"/>
<dbReference type="AlphaFoldDB" id="A0A8J5Y197"/>
<gene>
    <name evidence="2" type="ORF">KFE25_005950</name>
</gene>
<evidence type="ECO:0008006" key="4">
    <source>
        <dbReference type="Google" id="ProtNLM"/>
    </source>
</evidence>
<evidence type="ECO:0000313" key="3">
    <source>
        <dbReference type="Proteomes" id="UP000751190"/>
    </source>
</evidence>
<dbReference type="OrthoDB" id="497914at2759"/>
<evidence type="ECO:0000256" key="1">
    <source>
        <dbReference type="SAM" id="SignalP"/>
    </source>
</evidence>
<accession>A0A8J5Y197</accession>
<dbReference type="EMBL" id="JAGTXO010000002">
    <property type="protein sequence ID" value="KAG8469495.1"/>
    <property type="molecule type" value="Genomic_DNA"/>
</dbReference>
<name>A0A8J5Y197_DIALT</name>
<protein>
    <recommendedName>
        <fullName evidence="4">Reticulon-like protein</fullName>
    </recommendedName>
</protein>
<keyword evidence="1" id="KW-0732">Signal</keyword>
<sequence>MAMVFALHVTLIGTLAPTRARIAPAVRSTPHAPTASFPSAAEGWRRLGAALESPRGAAALAPASCALATLCAPAELWAATPSGYDANSVFDPRGFQPVCGASDGVYRALQGLIQAMVGDASYREYSPLIAGSLLRVRLELCVVESFFNEAIAPFIRERGLSWVLPLHETVETFLAGVVFAVATNFILIGSTKIVTVLVTYADVFFGFPVRLLSGAAWDSVAKSLRPKKEPPPPPATPLEWVQRAITRDQQPEREKWTDTLSAAEGTNLALLLLFGSARVAGGTSKACRQAAEALDTFVGRYLLLTTVAYVGVKLVHFKLFPDIF</sequence>
<feature type="chain" id="PRO_5035232380" description="Reticulon-like protein" evidence="1">
    <location>
        <begin position="21"/>
        <end position="324"/>
    </location>
</feature>
<reference evidence="2" key="1">
    <citation type="submission" date="2021-05" db="EMBL/GenBank/DDBJ databases">
        <title>The genome of the haptophyte Pavlova lutheri (Diacronema luteri, Pavlovales) - a model for lipid biosynthesis in eukaryotic algae.</title>
        <authorList>
            <person name="Hulatt C.J."/>
            <person name="Posewitz M.C."/>
        </authorList>
    </citation>
    <scope>NUCLEOTIDE SEQUENCE</scope>
    <source>
        <strain evidence="2">NIVA-4/92</strain>
    </source>
</reference>
<dbReference type="Proteomes" id="UP000751190">
    <property type="component" value="Unassembled WGS sequence"/>
</dbReference>